<comment type="caution">
    <text evidence="1">The sequence shown here is derived from an EMBL/GenBank/DDBJ whole genome shotgun (WGS) entry which is preliminary data.</text>
</comment>
<dbReference type="NCBIfam" id="TIGR01460">
    <property type="entry name" value="HAD-SF-IIA"/>
    <property type="match status" value="1"/>
</dbReference>
<dbReference type="GO" id="GO:0016791">
    <property type="term" value="F:phosphatase activity"/>
    <property type="evidence" value="ECO:0007669"/>
    <property type="project" value="TreeGrafter"/>
</dbReference>
<dbReference type="InterPro" id="IPR023214">
    <property type="entry name" value="HAD_sf"/>
</dbReference>
<keyword evidence="1" id="KW-0378">Hydrolase</keyword>
<sequence>MTDRLSALAPAYDAILSDVWGVVHNGVAAHPEAVDALRRFRQGGRRVVLITNAPRAAAPIIEMLDHMGVPRDAYDKVVSSGDVTRAMIAPYRGRVIHHIGPQSIDDSLYEGLGVIRGSAEEAEAVVVTDLDTDDDTPDMYEGRIALWLKRNLPLICANPDRVVEHGGRIIYCGGALADLYEAHGGRIRMAGKPYRPIYDEALTLAEAAAGRALERTRILAVGDSVRTDAIGAANAGLDFLFVTGSIHADELDAFGSPDPAAARALVAPSGARLVGFMPRLAW</sequence>
<dbReference type="InterPro" id="IPR006356">
    <property type="entry name" value="HAD-SF_hydro_IIA_hyp3"/>
</dbReference>
<dbReference type="Proteomes" id="UP000782610">
    <property type="component" value="Unassembled WGS sequence"/>
</dbReference>
<dbReference type="GO" id="GO:0005737">
    <property type="term" value="C:cytoplasm"/>
    <property type="evidence" value="ECO:0007669"/>
    <property type="project" value="TreeGrafter"/>
</dbReference>
<dbReference type="SUPFAM" id="SSF56784">
    <property type="entry name" value="HAD-like"/>
    <property type="match status" value="1"/>
</dbReference>
<dbReference type="PANTHER" id="PTHR19288">
    <property type="entry name" value="4-NITROPHENYLPHOSPHATASE-RELATED"/>
    <property type="match status" value="1"/>
</dbReference>
<dbReference type="PANTHER" id="PTHR19288:SF90">
    <property type="entry name" value="OS08G0542600 PROTEIN"/>
    <property type="match status" value="1"/>
</dbReference>
<protein>
    <submittedName>
        <fullName evidence="1">TIGR01459 family HAD-type hydrolase</fullName>
    </submittedName>
</protein>
<dbReference type="AlphaFoldDB" id="A0A933NXN3"/>
<dbReference type="EMBL" id="JACRAF010000012">
    <property type="protein sequence ID" value="MBI4920798.1"/>
    <property type="molecule type" value="Genomic_DNA"/>
</dbReference>
<dbReference type="Gene3D" id="3.40.50.1000">
    <property type="entry name" value="HAD superfamily/HAD-like"/>
    <property type="match status" value="2"/>
</dbReference>
<accession>A0A933NXN3</accession>
<evidence type="ECO:0000313" key="2">
    <source>
        <dbReference type="Proteomes" id="UP000782610"/>
    </source>
</evidence>
<organism evidence="1 2">
    <name type="scientific">Devosia nanyangense</name>
    <dbReference type="NCBI Taxonomy" id="1228055"/>
    <lineage>
        <taxon>Bacteria</taxon>
        <taxon>Pseudomonadati</taxon>
        <taxon>Pseudomonadota</taxon>
        <taxon>Alphaproteobacteria</taxon>
        <taxon>Hyphomicrobiales</taxon>
        <taxon>Devosiaceae</taxon>
        <taxon>Devosia</taxon>
    </lineage>
</organism>
<dbReference type="NCBIfam" id="TIGR01459">
    <property type="entry name" value="HAD-SF-IIA-hyp4"/>
    <property type="match status" value="1"/>
</dbReference>
<evidence type="ECO:0000313" key="1">
    <source>
        <dbReference type="EMBL" id="MBI4920798.1"/>
    </source>
</evidence>
<dbReference type="InterPro" id="IPR006357">
    <property type="entry name" value="HAD-SF_hydro_IIA"/>
</dbReference>
<gene>
    <name evidence="1" type="ORF">HY834_03545</name>
</gene>
<proteinExistence type="predicted"/>
<dbReference type="InterPro" id="IPR036412">
    <property type="entry name" value="HAD-like_sf"/>
</dbReference>
<reference evidence="1" key="1">
    <citation type="submission" date="2020-07" db="EMBL/GenBank/DDBJ databases">
        <title>Huge and variable diversity of episymbiotic CPR bacteria and DPANN archaea in groundwater ecosystems.</title>
        <authorList>
            <person name="He C.Y."/>
            <person name="Keren R."/>
            <person name="Whittaker M."/>
            <person name="Farag I.F."/>
            <person name="Doudna J."/>
            <person name="Cate J.H.D."/>
            <person name="Banfield J.F."/>
        </authorList>
    </citation>
    <scope>NUCLEOTIDE SEQUENCE</scope>
    <source>
        <strain evidence="1">NC_groundwater_1586_Pr3_B-0.1um_66_15</strain>
    </source>
</reference>
<dbReference type="Pfam" id="PF13344">
    <property type="entry name" value="Hydrolase_6"/>
    <property type="match status" value="1"/>
</dbReference>
<dbReference type="Pfam" id="PF13242">
    <property type="entry name" value="Hydrolase_like"/>
    <property type="match status" value="1"/>
</dbReference>
<name>A0A933NXN3_9HYPH</name>